<dbReference type="Pfam" id="PF03833">
    <property type="entry name" value="PolC_DP2_N"/>
    <property type="match status" value="1"/>
</dbReference>
<dbReference type="Pfam" id="PF24846">
    <property type="entry name" value="PolC_DP2_cat"/>
    <property type="match status" value="1"/>
</dbReference>
<dbReference type="EMBL" id="JAGVWC010000012">
    <property type="protein sequence ID" value="MBS3062156.1"/>
    <property type="molecule type" value="Genomic_DNA"/>
</dbReference>
<evidence type="ECO:0000256" key="6">
    <source>
        <dbReference type="ARBA" id="ARBA00022722"/>
    </source>
</evidence>
<keyword evidence="10 14" id="KW-0238">DNA-binding</keyword>
<evidence type="ECO:0000256" key="9">
    <source>
        <dbReference type="ARBA" id="ARBA00022932"/>
    </source>
</evidence>
<dbReference type="HAMAP" id="MF_00324">
    <property type="entry name" value="DNApol_II_L_arch"/>
    <property type="match status" value="1"/>
</dbReference>
<dbReference type="InterPro" id="IPR004475">
    <property type="entry name" value="PolC_DP2"/>
</dbReference>
<dbReference type="InterPro" id="IPR056172">
    <property type="entry name" value="PolC_DP2_cat_dom"/>
</dbReference>
<keyword evidence="11 14" id="KW-0511">Multifunctional enzyme</keyword>
<comment type="caution">
    <text evidence="18">The sequence shown here is derived from an EMBL/GenBank/DDBJ whole genome shotgun (WGS) entry which is preliminary data.</text>
</comment>
<comment type="function">
    <text evidence="12 14">Possesses two activities: a DNA synthesis (polymerase) and an exonucleolytic activity that degrades single-stranded DNA in the 3'- to 5'-direction. Has a template-primer preference which is characteristic of a replicative DNA polymerase.</text>
</comment>
<evidence type="ECO:0000256" key="7">
    <source>
        <dbReference type="ARBA" id="ARBA00022801"/>
    </source>
</evidence>
<dbReference type="NCBIfam" id="NF003103">
    <property type="entry name" value="PRK04023.1"/>
    <property type="match status" value="1"/>
</dbReference>
<name>A0A8T4LGY2_9ARCH</name>
<feature type="domain" description="DNA polymerase II large subunit DP2 N-terminal" evidence="15">
    <location>
        <begin position="20"/>
        <end position="289"/>
    </location>
</feature>
<protein>
    <recommendedName>
        <fullName evidence="14">DNA polymerase II large subunit</fullName>
        <shortName evidence="14">Pol II</shortName>
        <ecNumber evidence="14">2.7.7.7</ecNumber>
    </recommendedName>
    <alternativeName>
        <fullName evidence="14">Exodeoxyribonuclease large subunit</fullName>
        <ecNumber evidence="14">3.1.11.1</ecNumber>
    </alternativeName>
</protein>
<evidence type="ECO:0000313" key="18">
    <source>
        <dbReference type="EMBL" id="MBS3062156.1"/>
    </source>
</evidence>
<keyword evidence="9 14" id="KW-0239">DNA-directed DNA polymerase</keyword>
<evidence type="ECO:0000256" key="12">
    <source>
        <dbReference type="ARBA" id="ARBA00025068"/>
    </source>
</evidence>
<sequence length="1149" mass="129808">MTEIEKPHKVEIIAEPHVKHYYELLMAKANKQVELAKKARQKGFDIVADIETHPALDLADRCESIIGPPGIAKRYRELFAEKKERVSVIFQLFEEIINQKWISIPDEQKRLDQAIRTGLVLITEGVVVAPLDGVPKILISTNPDGSRFVDIYFAGPIRAAGGTATVFPLILGDYARKLMGLGTYIPTEDEIERYVEETGIYDEIVSRQYKLKPDEVRKIISHCPVCINGEPTEEREVSVHRDMARIPTNRIRGGACLVISEGIALKAMKILSFAKQVGLDWSWLEEIIKIEKKSDTEITVKPNFKFLERLAAGRPIFCYPSRMGGFRLRYGRSRNSAAMGKAIHPATMIATDDFIAVGTQLKIERPGKAAGIFPCDSIEGPIVRLFSGEVRQLHSIEEAKRFKPQIDRILFLGDMLVTVGDFRKSGHPLLPVGYCEEWWALSVKKALSEGTKTSVDIEKILKDPRTVSLVDALAISKDLEVPLHSRFLPYFTALEKPGLKAVIDLAASLKKESIENEIVWKSENVVAAKAALEKIGCSHRLDLEKKTIIFDEETGLALRLMLGVEQQKTLSEKDWEEKSVLEIVNALSPVVVKDKAGSFIGARMGRPEAARPRKMIGNPSILFPIGYAGGPMRSINKAAIANEKTTSDNTIEVEVILFKCDACQEIKEYAYCFDCNRKTRPMFSCKECNVLNFTSKCYKCNQPTQRFSKRKLDVQKMLQSASKNLGIKIPDLVKGVRGMSNEHKTIEPLEKGLLRGKYDLHVFRDATIRYEMLNAPLTHFKPCELGTPVAKLREMGYLKDKDGAPLEHDDQMLELFPQDVVINDESGDFFVKVTQFIDELLLRFYRVEEMYKIKTKEELVGELVLGLAPHTSAAVVGRIVGYSKAKVGFAHPYFHLAKRRNIDGDQDSFLLLMDALLNFSNEYLPTHRGGRMDAPLVFTVALAPNEIDDEAYEMETVTEYPLELYEKTQKPIVPESISIERVKNRLGKVRQYSDLWYTHETSVFDAGPVRSKYVTMLSMADKIKTQAKLQAKIEALDFKDSLEIVMMSHFLPDLIGNTRSFARQSVRCTKCNSKYRRVPLRGKCTKCVGNLILTINEGGVKKYLEIAKEMISTYDLSDFLKQRILLVEEEIHSVFKPEKTKQKALFEFA</sequence>
<keyword evidence="4 14" id="KW-0548">Nucleotidyltransferase</keyword>
<evidence type="ECO:0000256" key="1">
    <source>
        <dbReference type="ARBA" id="ARBA00011053"/>
    </source>
</evidence>
<evidence type="ECO:0000259" key="17">
    <source>
        <dbReference type="Pfam" id="PF24846"/>
    </source>
</evidence>
<evidence type="ECO:0000256" key="4">
    <source>
        <dbReference type="ARBA" id="ARBA00022695"/>
    </source>
</evidence>
<keyword evidence="7 14" id="KW-0378">Hydrolase</keyword>
<keyword evidence="5 14" id="KW-0235">DNA replication</keyword>
<keyword evidence="3 14" id="KW-0808">Transferase</keyword>
<dbReference type="InterPro" id="IPR016033">
    <property type="entry name" value="PolC_DP2_N"/>
</dbReference>
<dbReference type="PIRSF" id="PIRSF016275">
    <property type="entry name" value="PolC_DP2"/>
    <property type="match status" value="1"/>
</dbReference>
<dbReference type="PANTHER" id="PTHR42210">
    <property type="entry name" value="DNA POLYMERASE II LARGE SUBUNIT"/>
    <property type="match status" value="1"/>
</dbReference>
<organism evidence="18 19">
    <name type="scientific">Candidatus Iainarchaeum sp</name>
    <dbReference type="NCBI Taxonomy" id="3101447"/>
    <lineage>
        <taxon>Archaea</taxon>
        <taxon>Candidatus Iainarchaeota</taxon>
        <taxon>Candidatus Iainarchaeia</taxon>
        <taxon>Candidatus Iainarchaeales</taxon>
        <taxon>Candidatus Iainarchaeaceae</taxon>
        <taxon>Candidatus Iainarchaeum</taxon>
    </lineage>
</organism>
<proteinExistence type="inferred from homology"/>
<keyword evidence="6 14" id="KW-0540">Nuclease</keyword>
<feature type="domain" description="DNA polymerase II large subunit DP2 catalytic" evidence="17">
    <location>
        <begin position="731"/>
        <end position="1022"/>
    </location>
</feature>
<dbReference type="GO" id="GO:0003887">
    <property type="term" value="F:DNA-directed DNA polymerase activity"/>
    <property type="evidence" value="ECO:0007669"/>
    <property type="project" value="UniProtKB-UniRule"/>
</dbReference>
<comment type="subunit">
    <text evidence="2 14">Heterodimer of a large subunit and a small subunit.</text>
</comment>
<evidence type="ECO:0000256" key="13">
    <source>
        <dbReference type="ARBA" id="ARBA00049244"/>
    </source>
</evidence>
<evidence type="ECO:0000259" key="16">
    <source>
        <dbReference type="Pfam" id="PF24844"/>
    </source>
</evidence>
<dbReference type="Pfam" id="PF24844">
    <property type="entry name" value="PolC_DP2_central"/>
    <property type="match status" value="1"/>
</dbReference>
<dbReference type="InterPro" id="IPR056171">
    <property type="entry name" value="PolC_DP2_central_dom"/>
</dbReference>
<evidence type="ECO:0000313" key="19">
    <source>
        <dbReference type="Proteomes" id="UP000675968"/>
    </source>
</evidence>
<reference evidence="18" key="1">
    <citation type="submission" date="2021-03" db="EMBL/GenBank/DDBJ databases">
        <authorList>
            <person name="Jaffe A."/>
        </authorList>
    </citation>
    <scope>NUCLEOTIDE SEQUENCE</scope>
    <source>
        <strain evidence="18">RIFCSPLOWO2_01_FULL_AR10_48_17</strain>
    </source>
</reference>
<evidence type="ECO:0000256" key="14">
    <source>
        <dbReference type="HAMAP-Rule" id="MF_00324"/>
    </source>
</evidence>
<comment type="catalytic activity">
    <reaction evidence="13 14">
        <text>DNA(n) + a 2'-deoxyribonucleoside 5'-triphosphate = DNA(n+1) + diphosphate</text>
        <dbReference type="Rhea" id="RHEA:22508"/>
        <dbReference type="Rhea" id="RHEA-COMP:17339"/>
        <dbReference type="Rhea" id="RHEA-COMP:17340"/>
        <dbReference type="ChEBI" id="CHEBI:33019"/>
        <dbReference type="ChEBI" id="CHEBI:61560"/>
        <dbReference type="ChEBI" id="CHEBI:173112"/>
        <dbReference type="EC" id="2.7.7.7"/>
    </reaction>
</comment>
<evidence type="ECO:0000259" key="15">
    <source>
        <dbReference type="Pfam" id="PF03833"/>
    </source>
</evidence>
<keyword evidence="8 14" id="KW-0269">Exonuclease</keyword>
<reference evidence="18" key="2">
    <citation type="submission" date="2021-05" db="EMBL/GenBank/DDBJ databases">
        <title>Protein family content uncovers lineage relationships and bacterial pathway maintenance mechanisms in DPANN archaea.</title>
        <authorList>
            <person name="Castelle C.J."/>
            <person name="Meheust R."/>
            <person name="Jaffe A.L."/>
            <person name="Seitz K."/>
            <person name="Gong X."/>
            <person name="Baker B.J."/>
            <person name="Banfield J.F."/>
        </authorList>
    </citation>
    <scope>NUCLEOTIDE SEQUENCE</scope>
    <source>
        <strain evidence="18">RIFCSPLOWO2_01_FULL_AR10_48_17</strain>
    </source>
</reference>
<evidence type="ECO:0000256" key="11">
    <source>
        <dbReference type="ARBA" id="ARBA00023268"/>
    </source>
</evidence>
<comment type="similarity">
    <text evidence="1 14">Belongs to the archaeal DNA polymerase II family.</text>
</comment>
<dbReference type="GO" id="GO:0006261">
    <property type="term" value="P:DNA-templated DNA replication"/>
    <property type="evidence" value="ECO:0007669"/>
    <property type="project" value="UniProtKB-UniRule"/>
</dbReference>
<dbReference type="AlphaFoldDB" id="A0A8T4LGY2"/>
<dbReference type="GO" id="GO:0003677">
    <property type="term" value="F:DNA binding"/>
    <property type="evidence" value="ECO:0007669"/>
    <property type="project" value="UniProtKB-UniRule"/>
</dbReference>
<dbReference type="EC" id="3.1.11.1" evidence="14"/>
<feature type="domain" description="DNA polymerase II large subunit DP2 central" evidence="16">
    <location>
        <begin position="295"/>
        <end position="690"/>
    </location>
</feature>
<comment type="catalytic activity">
    <reaction evidence="14">
        <text>Exonucleolytic cleavage in the 3'- to 5'-direction to yield nucleoside 5'-phosphates.</text>
        <dbReference type="EC" id="3.1.11.1"/>
    </reaction>
</comment>
<evidence type="ECO:0000256" key="3">
    <source>
        <dbReference type="ARBA" id="ARBA00022679"/>
    </source>
</evidence>
<evidence type="ECO:0000256" key="8">
    <source>
        <dbReference type="ARBA" id="ARBA00022839"/>
    </source>
</evidence>
<dbReference type="PANTHER" id="PTHR42210:SF1">
    <property type="entry name" value="DNA POLYMERASE II LARGE SUBUNIT"/>
    <property type="match status" value="1"/>
</dbReference>
<dbReference type="NCBIfam" id="TIGR00354">
    <property type="entry name" value="polC"/>
    <property type="match status" value="1"/>
</dbReference>
<evidence type="ECO:0000256" key="2">
    <source>
        <dbReference type="ARBA" id="ARBA00011315"/>
    </source>
</evidence>
<gene>
    <name evidence="14" type="primary">polC</name>
    <name evidence="18" type="ORF">J4215_06245</name>
</gene>
<dbReference type="EC" id="2.7.7.7" evidence="14"/>
<dbReference type="Proteomes" id="UP000675968">
    <property type="component" value="Unassembled WGS sequence"/>
</dbReference>
<dbReference type="GO" id="GO:0006308">
    <property type="term" value="P:DNA catabolic process"/>
    <property type="evidence" value="ECO:0007669"/>
    <property type="project" value="UniProtKB-UniRule"/>
</dbReference>
<evidence type="ECO:0000256" key="5">
    <source>
        <dbReference type="ARBA" id="ARBA00022705"/>
    </source>
</evidence>
<dbReference type="GO" id="GO:0008310">
    <property type="term" value="F:single-stranded DNA 3'-5' DNA exonuclease activity"/>
    <property type="evidence" value="ECO:0007669"/>
    <property type="project" value="UniProtKB-EC"/>
</dbReference>
<accession>A0A8T4LGY2</accession>
<evidence type="ECO:0000256" key="10">
    <source>
        <dbReference type="ARBA" id="ARBA00023125"/>
    </source>
</evidence>